<reference evidence="2" key="1">
    <citation type="journal article" date="2022" name="Nat. Commun.">
        <title>Chromosome evolution and the genetic basis of agronomically important traits in greater yam.</title>
        <authorList>
            <person name="Bredeson J.V."/>
            <person name="Lyons J.B."/>
            <person name="Oniyinde I.O."/>
            <person name="Okereke N.R."/>
            <person name="Kolade O."/>
            <person name="Nnabue I."/>
            <person name="Nwadili C.O."/>
            <person name="Hribova E."/>
            <person name="Parker M."/>
            <person name="Nwogha J."/>
            <person name="Shu S."/>
            <person name="Carlson J."/>
            <person name="Kariba R."/>
            <person name="Muthemba S."/>
            <person name="Knop K."/>
            <person name="Barton G.J."/>
            <person name="Sherwood A.V."/>
            <person name="Lopez-Montes A."/>
            <person name="Asiedu R."/>
            <person name="Jamnadass R."/>
            <person name="Muchugi A."/>
            <person name="Goodstein D."/>
            <person name="Egesi C.N."/>
            <person name="Featherston J."/>
            <person name="Asfaw A."/>
            <person name="Simpson G.G."/>
            <person name="Dolezel J."/>
            <person name="Hendre P.S."/>
            <person name="Van Deynze A."/>
            <person name="Kumar P.L."/>
            <person name="Obidiegwu J.E."/>
            <person name="Bhattacharjee R."/>
            <person name="Rokhsar D.S."/>
        </authorList>
    </citation>
    <scope>NUCLEOTIDE SEQUENCE [LARGE SCALE GENOMIC DNA]</scope>
    <source>
        <strain evidence="2">cv. TDa95/00328</strain>
    </source>
</reference>
<dbReference type="EMBL" id="CM037020">
    <property type="protein sequence ID" value="KAH7670615.1"/>
    <property type="molecule type" value="Genomic_DNA"/>
</dbReference>
<accession>A0ACB7VAA9</accession>
<keyword evidence="2" id="KW-1185">Reference proteome</keyword>
<name>A0ACB7VAA9_DIOAL</name>
<comment type="caution">
    <text evidence="1">The sequence shown here is derived from an EMBL/GenBank/DDBJ whole genome shotgun (WGS) entry which is preliminary data.</text>
</comment>
<proteinExistence type="predicted"/>
<organism evidence="1 2">
    <name type="scientific">Dioscorea alata</name>
    <name type="common">Purple yam</name>
    <dbReference type="NCBI Taxonomy" id="55571"/>
    <lineage>
        <taxon>Eukaryota</taxon>
        <taxon>Viridiplantae</taxon>
        <taxon>Streptophyta</taxon>
        <taxon>Embryophyta</taxon>
        <taxon>Tracheophyta</taxon>
        <taxon>Spermatophyta</taxon>
        <taxon>Magnoliopsida</taxon>
        <taxon>Liliopsida</taxon>
        <taxon>Dioscoreales</taxon>
        <taxon>Dioscoreaceae</taxon>
        <taxon>Dioscorea</taxon>
    </lineage>
</organism>
<evidence type="ECO:0000313" key="2">
    <source>
        <dbReference type="Proteomes" id="UP000827976"/>
    </source>
</evidence>
<sequence>MNPKEKELIVYSRRPKDQKEIENCTHPQYCQETSSSPQHYTGNNSSTFDCPNDLDLPIALRKEKRTCTSYPIGNFLSYDNLSSGYKAFASSLNDIQIPRNVQEALEQPRWKEAVVEEMNAL</sequence>
<evidence type="ECO:0000313" key="1">
    <source>
        <dbReference type="EMBL" id="KAH7670615.1"/>
    </source>
</evidence>
<gene>
    <name evidence="1" type="ORF">IHE45_10G039500</name>
</gene>
<protein>
    <submittedName>
        <fullName evidence="1">Uncharacterized protein</fullName>
    </submittedName>
</protein>
<dbReference type="Proteomes" id="UP000827976">
    <property type="component" value="Chromosome 10"/>
</dbReference>